<comment type="caution">
    <text evidence="2">The sequence shown here is derived from an EMBL/GenBank/DDBJ whole genome shotgun (WGS) entry which is preliminary data.</text>
</comment>
<sequence length="115" mass="13055">MSGMVKVTDLEKQMLGRVDPFDMLEISKVKRYISIEKQIRKLQQSINKDGVMVTTVNASQEFIKANPALNELNKLTKTLIALENSIKFTGLPEPLKKENDLDSKDNDEPKVSDLY</sequence>
<protein>
    <submittedName>
        <fullName evidence="2">P27 family phage terminase small subunit</fullName>
    </submittedName>
</protein>
<reference evidence="2 3" key="1">
    <citation type="submission" date="2020-08" db="EMBL/GenBank/DDBJ databases">
        <title>A Genomic Blueprint of the Chicken Gut Microbiome.</title>
        <authorList>
            <person name="Gilroy R."/>
            <person name="Ravi A."/>
            <person name="Getino M."/>
            <person name="Pursley I."/>
            <person name="Horton D.L."/>
            <person name="Alikhan N.-F."/>
            <person name="Baker D."/>
            <person name="Gharbi K."/>
            <person name="Hall N."/>
            <person name="Watson M."/>
            <person name="Adriaenssens E.M."/>
            <person name="Foster-Nyarko E."/>
            <person name="Jarju S."/>
            <person name="Secka A."/>
            <person name="Antonio M."/>
            <person name="Oren A."/>
            <person name="Chaudhuri R."/>
            <person name="La Ragione R.M."/>
            <person name="Hildebrand F."/>
            <person name="Pallen M.J."/>
        </authorList>
    </citation>
    <scope>NUCLEOTIDE SEQUENCE [LARGE SCALE GENOMIC DNA]</scope>
    <source>
        <strain evidence="2 3">Sa2BUA9</strain>
    </source>
</reference>
<keyword evidence="3" id="KW-1185">Reference proteome</keyword>
<proteinExistence type="predicted"/>
<dbReference type="Proteomes" id="UP000640786">
    <property type="component" value="Unassembled WGS sequence"/>
</dbReference>
<evidence type="ECO:0000256" key="1">
    <source>
        <dbReference type="SAM" id="MobiDB-lite"/>
    </source>
</evidence>
<accession>A0ABR8R3Z9</accession>
<feature type="compositionally biased region" description="Basic and acidic residues" evidence="1">
    <location>
        <begin position="94"/>
        <end position="115"/>
    </location>
</feature>
<evidence type="ECO:0000313" key="3">
    <source>
        <dbReference type="Proteomes" id="UP000640786"/>
    </source>
</evidence>
<dbReference type="Pfam" id="PF05119">
    <property type="entry name" value="Terminase_4"/>
    <property type="match status" value="1"/>
</dbReference>
<dbReference type="EMBL" id="JACSQO010000001">
    <property type="protein sequence ID" value="MBD7942493.1"/>
    <property type="molecule type" value="Genomic_DNA"/>
</dbReference>
<gene>
    <name evidence="2" type="ORF">H9650_00005</name>
</gene>
<evidence type="ECO:0000313" key="2">
    <source>
        <dbReference type="EMBL" id="MBD7942493.1"/>
    </source>
</evidence>
<dbReference type="InterPro" id="IPR006448">
    <property type="entry name" value="Phage_term_ssu_P27"/>
</dbReference>
<organism evidence="2 3">
    <name type="scientific">Psychrobacillus faecigallinarum</name>
    <dbReference type="NCBI Taxonomy" id="2762235"/>
    <lineage>
        <taxon>Bacteria</taxon>
        <taxon>Bacillati</taxon>
        <taxon>Bacillota</taxon>
        <taxon>Bacilli</taxon>
        <taxon>Bacillales</taxon>
        <taxon>Bacillaceae</taxon>
        <taxon>Psychrobacillus</taxon>
    </lineage>
</organism>
<feature type="region of interest" description="Disordered" evidence="1">
    <location>
        <begin position="92"/>
        <end position="115"/>
    </location>
</feature>
<name>A0ABR8R3Z9_9BACI</name>